<name>A0A0F7ZSP5_9HYPO</name>
<accession>A0A0F7ZSP5</accession>
<dbReference type="EMBL" id="KQ030563">
    <property type="protein sequence ID" value="KJZ71723.1"/>
    <property type="molecule type" value="Genomic_DNA"/>
</dbReference>
<dbReference type="Proteomes" id="UP000054481">
    <property type="component" value="Unassembled WGS sequence"/>
</dbReference>
<evidence type="ECO:0000313" key="3">
    <source>
        <dbReference type="Proteomes" id="UP000054481"/>
    </source>
</evidence>
<reference evidence="2 3" key="1">
    <citation type="journal article" date="2014" name="Genome Biol. Evol.">
        <title>Comparative genomics and transcriptomics analyses reveal divergent lifestyle features of nematode endoparasitic fungus Hirsutella minnesotensis.</title>
        <authorList>
            <person name="Lai Y."/>
            <person name="Liu K."/>
            <person name="Zhang X."/>
            <person name="Zhang X."/>
            <person name="Li K."/>
            <person name="Wang N."/>
            <person name="Shu C."/>
            <person name="Wu Y."/>
            <person name="Wang C."/>
            <person name="Bushley K.E."/>
            <person name="Xiang M."/>
            <person name="Liu X."/>
        </authorList>
    </citation>
    <scope>NUCLEOTIDE SEQUENCE [LARGE SCALE GENOMIC DNA]</scope>
    <source>
        <strain evidence="2 3">3608</strain>
    </source>
</reference>
<organism evidence="2 3">
    <name type="scientific">Hirsutella minnesotensis 3608</name>
    <dbReference type="NCBI Taxonomy" id="1043627"/>
    <lineage>
        <taxon>Eukaryota</taxon>
        <taxon>Fungi</taxon>
        <taxon>Dikarya</taxon>
        <taxon>Ascomycota</taxon>
        <taxon>Pezizomycotina</taxon>
        <taxon>Sordariomycetes</taxon>
        <taxon>Hypocreomycetidae</taxon>
        <taxon>Hypocreales</taxon>
        <taxon>Ophiocordycipitaceae</taxon>
        <taxon>Hirsutella</taxon>
    </lineage>
</organism>
<gene>
    <name evidence="2" type="ORF">HIM_08865</name>
</gene>
<sequence>MTRLENGCYSTSIPAAITTAKPLMNEQCCEALKGSSSVHGIRERQKRGLRSPCQHLAPTTTDPFYAFYSSWQPASLRATTRESRVSPPDQPIGRGPRTGERGGVNRVLMRKGADYPGNWNLDFRLLQLRMGFRPNCLASRTG</sequence>
<dbReference type="AlphaFoldDB" id="A0A0F7ZSP5"/>
<evidence type="ECO:0000313" key="2">
    <source>
        <dbReference type="EMBL" id="KJZ71723.1"/>
    </source>
</evidence>
<protein>
    <submittedName>
        <fullName evidence="2">Uncharacterized protein</fullName>
    </submittedName>
</protein>
<keyword evidence="3" id="KW-1185">Reference proteome</keyword>
<feature type="region of interest" description="Disordered" evidence="1">
    <location>
        <begin position="78"/>
        <end position="102"/>
    </location>
</feature>
<evidence type="ECO:0000256" key="1">
    <source>
        <dbReference type="SAM" id="MobiDB-lite"/>
    </source>
</evidence>
<proteinExistence type="predicted"/>